<comment type="similarity">
    <text evidence="1">Belongs to the DNA/RNA non-specific endonuclease family.</text>
</comment>
<evidence type="ECO:0000259" key="2">
    <source>
        <dbReference type="SMART" id="SM00477"/>
    </source>
</evidence>
<dbReference type="SUPFAM" id="SSF54060">
    <property type="entry name" value="His-Me finger endonucleases"/>
    <property type="match status" value="2"/>
</dbReference>
<dbReference type="GO" id="GO:0005634">
    <property type="term" value="C:nucleus"/>
    <property type="evidence" value="ECO:0007669"/>
    <property type="project" value="TreeGrafter"/>
</dbReference>
<evidence type="ECO:0000313" key="3">
    <source>
        <dbReference type="EMBL" id="KAA3675505.1"/>
    </source>
</evidence>
<dbReference type="GO" id="GO:0005743">
    <property type="term" value="C:mitochondrial inner membrane"/>
    <property type="evidence" value="ECO:0007669"/>
    <property type="project" value="TreeGrafter"/>
</dbReference>
<proteinExistence type="inferred from homology"/>
<dbReference type="GO" id="GO:0003676">
    <property type="term" value="F:nucleic acid binding"/>
    <property type="evidence" value="ECO:0007669"/>
    <property type="project" value="InterPro"/>
</dbReference>
<dbReference type="InterPro" id="IPR044929">
    <property type="entry name" value="DNA/RNA_non-sp_Endonuclease_sf"/>
</dbReference>
<organism evidence="3 4">
    <name type="scientific">Paragonimus westermani</name>
    <dbReference type="NCBI Taxonomy" id="34504"/>
    <lineage>
        <taxon>Eukaryota</taxon>
        <taxon>Metazoa</taxon>
        <taxon>Spiralia</taxon>
        <taxon>Lophotrochozoa</taxon>
        <taxon>Platyhelminthes</taxon>
        <taxon>Trematoda</taxon>
        <taxon>Digenea</taxon>
        <taxon>Plagiorchiida</taxon>
        <taxon>Troglotremata</taxon>
        <taxon>Troglotrematidae</taxon>
        <taxon>Paragonimus</taxon>
    </lineage>
</organism>
<dbReference type="PANTHER" id="PTHR13966:SF5">
    <property type="entry name" value="ENDONUCLEASE G, MITOCHONDRIAL"/>
    <property type="match status" value="1"/>
</dbReference>
<sequence length="302" mass="33526">MCRRTLRTTLRHKPQRALSIAISVDPAVHCGGGVVWSQLYPNHVTQAAFELVNVQVSQIEGNKKRVSYEVIGPNNVAVPTHFFKAVAIQETINGSWRAVAWVMPNAQLPEKVNLTQFQVPLAAVERAIEGNKKRVSYEVIGPNNVAVPTHFFKAVAIQETINGSWRAVAWVMPNAQLPEKVNLTQFQVPLAAVERASDRPRLLNLIENKIGRTVSGRLKHEQIICGLKLPLIEDDSQHASNGPLLYPCPRSNQPRYQTVESETPSEVPLVNLRHARAARYCLGVFVGYWIGAAPDGQNSEQQ</sequence>
<dbReference type="InterPro" id="IPR040255">
    <property type="entry name" value="Non-specific_endonuclease"/>
</dbReference>
<dbReference type="GO" id="GO:0006309">
    <property type="term" value="P:apoptotic DNA fragmentation"/>
    <property type="evidence" value="ECO:0007669"/>
    <property type="project" value="TreeGrafter"/>
</dbReference>
<dbReference type="EMBL" id="QNGE01002483">
    <property type="protein sequence ID" value="KAA3675505.1"/>
    <property type="molecule type" value="Genomic_DNA"/>
</dbReference>
<evidence type="ECO:0000313" key="4">
    <source>
        <dbReference type="Proteomes" id="UP000324629"/>
    </source>
</evidence>
<keyword evidence="4" id="KW-1185">Reference proteome</keyword>
<dbReference type="SMART" id="SM00477">
    <property type="entry name" value="NUC"/>
    <property type="match status" value="1"/>
</dbReference>
<dbReference type="GO" id="GO:0046872">
    <property type="term" value="F:metal ion binding"/>
    <property type="evidence" value="ECO:0007669"/>
    <property type="project" value="InterPro"/>
</dbReference>
<dbReference type="GO" id="GO:0004521">
    <property type="term" value="F:RNA endonuclease activity"/>
    <property type="evidence" value="ECO:0007669"/>
    <property type="project" value="TreeGrafter"/>
</dbReference>
<accession>A0A5J4NIX1</accession>
<dbReference type="Gene3D" id="3.40.570.10">
    <property type="entry name" value="Extracellular Endonuclease, subunit A"/>
    <property type="match status" value="2"/>
</dbReference>
<evidence type="ECO:0000256" key="1">
    <source>
        <dbReference type="ARBA" id="ARBA00010052"/>
    </source>
</evidence>
<dbReference type="Proteomes" id="UP000324629">
    <property type="component" value="Unassembled WGS sequence"/>
</dbReference>
<comment type="caution">
    <text evidence="3">The sequence shown here is derived from an EMBL/GenBank/DDBJ whole genome shotgun (WGS) entry which is preliminary data.</text>
</comment>
<dbReference type="InterPro" id="IPR044925">
    <property type="entry name" value="His-Me_finger_sf"/>
</dbReference>
<dbReference type="PANTHER" id="PTHR13966">
    <property type="entry name" value="ENDONUCLEASE RELATED"/>
    <property type="match status" value="1"/>
</dbReference>
<dbReference type="AlphaFoldDB" id="A0A5J4NIX1"/>
<gene>
    <name evidence="3" type="ORF">DEA37_0011556</name>
</gene>
<reference evidence="3 4" key="1">
    <citation type="journal article" date="2019" name="Gigascience">
        <title>Whole-genome sequence of the oriental lung fluke Paragonimus westermani.</title>
        <authorList>
            <person name="Oey H."/>
            <person name="Zakrzewski M."/>
            <person name="Narain K."/>
            <person name="Devi K.R."/>
            <person name="Agatsuma T."/>
            <person name="Nawaratna S."/>
            <person name="Gobert G.N."/>
            <person name="Jones M.K."/>
            <person name="Ragan M.A."/>
            <person name="McManus D.P."/>
            <person name="Krause L."/>
        </authorList>
    </citation>
    <scope>NUCLEOTIDE SEQUENCE [LARGE SCALE GENOMIC DNA]</scope>
    <source>
        <strain evidence="3 4">IND2009</strain>
    </source>
</reference>
<protein>
    <recommendedName>
        <fullName evidence="2">ENPP1-3/EXOG-like endonuclease/phosphodiesterase domain-containing protein</fullName>
    </recommendedName>
</protein>
<feature type="domain" description="ENPP1-3/EXOG-like endonuclease/phosphodiesterase" evidence="2">
    <location>
        <begin position="46"/>
        <end position="202"/>
    </location>
</feature>
<name>A0A5J4NIX1_9TREM</name>
<dbReference type="Pfam" id="PF01223">
    <property type="entry name" value="Endonuclease_NS"/>
    <property type="match status" value="2"/>
</dbReference>
<dbReference type="InterPro" id="IPR020821">
    <property type="entry name" value="ENPP1-3/EXOG-like_nuc-like"/>
</dbReference>
<dbReference type="InterPro" id="IPR001604">
    <property type="entry name" value="Endo_G_ENPP1-like_dom"/>
</dbReference>
<dbReference type="GO" id="GO:0000014">
    <property type="term" value="F:single-stranded DNA endodeoxyribonuclease activity"/>
    <property type="evidence" value="ECO:0007669"/>
    <property type="project" value="TreeGrafter"/>
</dbReference>